<feature type="compositionally biased region" description="Polar residues" evidence="1">
    <location>
        <begin position="121"/>
        <end position="144"/>
    </location>
</feature>
<dbReference type="AlphaFoldDB" id="A0AAW0D3G2"/>
<feature type="region of interest" description="Disordered" evidence="1">
    <location>
        <begin position="46"/>
        <end position="182"/>
    </location>
</feature>
<keyword evidence="3" id="KW-1185">Reference proteome</keyword>
<organism evidence="2 3">
    <name type="scientific">Paramarasmius palmivorus</name>
    <dbReference type="NCBI Taxonomy" id="297713"/>
    <lineage>
        <taxon>Eukaryota</taxon>
        <taxon>Fungi</taxon>
        <taxon>Dikarya</taxon>
        <taxon>Basidiomycota</taxon>
        <taxon>Agaricomycotina</taxon>
        <taxon>Agaricomycetes</taxon>
        <taxon>Agaricomycetidae</taxon>
        <taxon>Agaricales</taxon>
        <taxon>Marasmiineae</taxon>
        <taxon>Marasmiaceae</taxon>
        <taxon>Paramarasmius</taxon>
    </lineage>
</organism>
<evidence type="ECO:0000256" key="1">
    <source>
        <dbReference type="SAM" id="MobiDB-lite"/>
    </source>
</evidence>
<name>A0AAW0D3G2_9AGAR</name>
<dbReference type="Proteomes" id="UP001383192">
    <property type="component" value="Unassembled WGS sequence"/>
</dbReference>
<accession>A0AAW0D3G2</accession>
<evidence type="ECO:0000313" key="3">
    <source>
        <dbReference type="Proteomes" id="UP001383192"/>
    </source>
</evidence>
<protein>
    <submittedName>
        <fullName evidence="2">Uncharacterized protein</fullName>
    </submittedName>
</protein>
<gene>
    <name evidence="2" type="ORF">VNI00_007366</name>
</gene>
<evidence type="ECO:0000313" key="2">
    <source>
        <dbReference type="EMBL" id="KAK7045534.1"/>
    </source>
</evidence>
<comment type="caution">
    <text evidence="2">The sequence shown here is derived from an EMBL/GenBank/DDBJ whole genome shotgun (WGS) entry which is preliminary data.</text>
</comment>
<sequence>MSAIRRDRDALQKLSRSELQVLAHKEGIKANQKSATIIEQLLNKHPRGVPRQATPKLSLKSVLGEGGGSTTQSPVNNAREISESDFEEVTSMLRIPTESPAATGLNPVSPARTKRQPRKAQATNQQLSNPSAEQASNAEATITNVVHDAESFSSTKRTRMSADIADIPEQPPAKKQNTGPGPKEIRFILREMKTSINRIPAYERAIQNMTGVLQEAKEICDTIEKEIDEMCIFRWLVEEDVIKKMKQDQSLVDGTAVLGSDSVQAQDWRAWKEKKASSVDCDR</sequence>
<proteinExistence type="predicted"/>
<reference evidence="2 3" key="1">
    <citation type="submission" date="2024-01" db="EMBL/GenBank/DDBJ databases">
        <title>A draft genome for a cacao thread blight-causing isolate of Paramarasmius palmivorus.</title>
        <authorList>
            <person name="Baruah I.K."/>
            <person name="Bukari Y."/>
            <person name="Amoako-Attah I."/>
            <person name="Meinhardt L.W."/>
            <person name="Bailey B.A."/>
            <person name="Cohen S.P."/>
        </authorList>
    </citation>
    <scope>NUCLEOTIDE SEQUENCE [LARGE SCALE GENOMIC DNA]</scope>
    <source>
        <strain evidence="2 3">GH-12</strain>
    </source>
</reference>
<dbReference type="EMBL" id="JAYKXP010000024">
    <property type="protein sequence ID" value="KAK7045534.1"/>
    <property type="molecule type" value="Genomic_DNA"/>
</dbReference>